<proteinExistence type="inferred from homology"/>
<feature type="region of interest" description="Disordered" evidence="2">
    <location>
        <begin position="179"/>
        <end position="316"/>
    </location>
</feature>
<feature type="compositionally biased region" description="Basic and acidic residues" evidence="2">
    <location>
        <begin position="264"/>
        <end position="275"/>
    </location>
</feature>
<dbReference type="Gene3D" id="3.10.350.10">
    <property type="entry name" value="LysM domain"/>
    <property type="match status" value="2"/>
</dbReference>
<dbReference type="PROSITE" id="PS51257">
    <property type="entry name" value="PROKAR_LIPOPROTEIN"/>
    <property type="match status" value="1"/>
</dbReference>
<feature type="compositionally biased region" description="Polar residues" evidence="2">
    <location>
        <begin position="440"/>
        <end position="450"/>
    </location>
</feature>
<dbReference type="Proteomes" id="UP000216361">
    <property type="component" value="Unassembled WGS sequence"/>
</dbReference>
<organism evidence="4 5">
    <name type="scientific">Elstera cyanobacteriorum</name>
    <dbReference type="NCBI Taxonomy" id="2022747"/>
    <lineage>
        <taxon>Bacteria</taxon>
        <taxon>Pseudomonadati</taxon>
        <taxon>Pseudomonadota</taxon>
        <taxon>Alphaproteobacteria</taxon>
        <taxon>Rhodospirillales</taxon>
        <taxon>Rhodospirillaceae</taxon>
        <taxon>Elstera</taxon>
    </lineage>
</organism>
<keyword evidence="5" id="KW-1185">Reference proteome</keyword>
<name>A0A255XNR8_9PROT</name>
<evidence type="ECO:0000313" key="4">
    <source>
        <dbReference type="EMBL" id="OYQ18609.1"/>
    </source>
</evidence>
<dbReference type="SUPFAM" id="SSF54106">
    <property type="entry name" value="LysM domain"/>
    <property type="match status" value="2"/>
</dbReference>
<reference evidence="4 5" key="1">
    <citation type="submission" date="2017-07" db="EMBL/GenBank/DDBJ databases">
        <title>Elstera cyanobacteriorum sp. nov., a novel bacterium isolated from cyanobacterial aggregates in a eutrophic lake.</title>
        <authorList>
            <person name="Cai H."/>
        </authorList>
    </citation>
    <scope>NUCLEOTIDE SEQUENCE [LARGE SCALE GENOMIC DNA]</scope>
    <source>
        <strain evidence="4 5">TH019</strain>
    </source>
</reference>
<dbReference type="InterPro" id="IPR036779">
    <property type="entry name" value="LysM_dom_sf"/>
</dbReference>
<feature type="compositionally biased region" description="Pro residues" evidence="2">
    <location>
        <begin position="243"/>
        <end position="263"/>
    </location>
</feature>
<evidence type="ECO:0000256" key="2">
    <source>
        <dbReference type="SAM" id="MobiDB-lite"/>
    </source>
</evidence>
<dbReference type="PRINTS" id="PR01217">
    <property type="entry name" value="PRICHEXTENSN"/>
</dbReference>
<evidence type="ECO:0000256" key="1">
    <source>
        <dbReference type="ARBA" id="ARBA00038420"/>
    </source>
</evidence>
<dbReference type="Pfam" id="PF01551">
    <property type="entry name" value="Peptidase_M23"/>
    <property type="match status" value="1"/>
</dbReference>
<dbReference type="CDD" id="cd12797">
    <property type="entry name" value="M23_peptidase"/>
    <property type="match status" value="1"/>
</dbReference>
<comment type="similarity">
    <text evidence="1">Belongs to the E.coli NlpD/Haemophilus LppB family.</text>
</comment>
<comment type="caution">
    <text evidence="4">The sequence shown here is derived from an EMBL/GenBank/DDBJ whole genome shotgun (WGS) entry which is preliminary data.</text>
</comment>
<gene>
    <name evidence="4" type="ORF">CHR90_10065</name>
</gene>
<dbReference type="SMART" id="SM00257">
    <property type="entry name" value="LysM"/>
    <property type="match status" value="2"/>
</dbReference>
<sequence>MASAPRLLLRLGLLAAALTGCGDKGFDTPQWAGGPPPPSLGRQGTQSTGIRASYVVQRGDTVYALAREFKVPVKTLIDVNDLQPPYQLLIGQRLSVPTEQTHTVAAGDTVQGIARRYNVDSASLARANDLREPYTVKVGQILRLPGTVAEASAEPAPPVPVSRPVTVVNRAGEVKVAALPPPPKQVVTQPAPPPVTPAEPAPAVVPPPAKPAAATAGPVKAEPPKPAEPIKPVEPPKVVETPKPIPTPPKAEPVKPAEPPKPVEPPKAEPHKAAEDDAGEPATPVPAPDAPVKKPSRDEVVAALPSPPPRGGRSFQWPVTGRVIATFGPQEKGLHNDGLNIAAPKGSPVRAAENGVVAYAGDEIRGFGNLLLIRHADGYMTAYAHNEVLLVNRGDTVRRGQVIARVGQTGNVSSPQLHFEIRKGTQAVDPEQFLGRPTASLPSRLTHTEG</sequence>
<dbReference type="EMBL" id="NOXS01000032">
    <property type="protein sequence ID" value="OYQ18609.1"/>
    <property type="molecule type" value="Genomic_DNA"/>
</dbReference>
<feature type="domain" description="LysM" evidence="3">
    <location>
        <begin position="100"/>
        <end position="144"/>
    </location>
</feature>
<feature type="domain" description="LysM" evidence="3">
    <location>
        <begin position="52"/>
        <end position="96"/>
    </location>
</feature>
<feature type="compositionally biased region" description="Basic and acidic residues" evidence="2">
    <location>
        <begin position="291"/>
        <end position="300"/>
    </location>
</feature>
<dbReference type="InterPro" id="IPR050570">
    <property type="entry name" value="Cell_wall_metabolism_enzyme"/>
</dbReference>
<dbReference type="SUPFAM" id="SSF51261">
    <property type="entry name" value="Duplicated hybrid motif"/>
    <property type="match status" value="1"/>
</dbReference>
<dbReference type="InterPro" id="IPR018392">
    <property type="entry name" value="LysM"/>
</dbReference>
<protein>
    <recommendedName>
        <fullName evidence="3">LysM domain-containing protein</fullName>
    </recommendedName>
</protein>
<evidence type="ECO:0000259" key="3">
    <source>
        <dbReference type="PROSITE" id="PS51782"/>
    </source>
</evidence>
<dbReference type="InterPro" id="IPR016047">
    <property type="entry name" value="M23ase_b-sheet_dom"/>
</dbReference>
<accession>A0A255XNR8</accession>
<dbReference type="Gene3D" id="2.70.70.10">
    <property type="entry name" value="Glucose Permease (Domain IIA)"/>
    <property type="match status" value="1"/>
</dbReference>
<feature type="compositionally biased region" description="Low complexity" evidence="2">
    <location>
        <begin position="211"/>
        <end position="220"/>
    </location>
</feature>
<feature type="region of interest" description="Disordered" evidence="2">
    <location>
        <begin position="27"/>
        <end position="46"/>
    </location>
</feature>
<feature type="compositionally biased region" description="Pro residues" evidence="2">
    <location>
        <begin position="179"/>
        <end position="210"/>
    </location>
</feature>
<dbReference type="InterPro" id="IPR011055">
    <property type="entry name" value="Dup_hybrid_motif"/>
</dbReference>
<feature type="region of interest" description="Disordered" evidence="2">
    <location>
        <begin position="428"/>
        <end position="450"/>
    </location>
</feature>
<dbReference type="GO" id="GO:0004222">
    <property type="term" value="F:metalloendopeptidase activity"/>
    <property type="evidence" value="ECO:0007669"/>
    <property type="project" value="TreeGrafter"/>
</dbReference>
<dbReference type="PROSITE" id="PS51782">
    <property type="entry name" value="LYSM"/>
    <property type="match status" value="2"/>
</dbReference>
<evidence type="ECO:0000313" key="5">
    <source>
        <dbReference type="Proteomes" id="UP000216361"/>
    </source>
</evidence>
<dbReference type="PANTHER" id="PTHR21666">
    <property type="entry name" value="PEPTIDASE-RELATED"/>
    <property type="match status" value="1"/>
</dbReference>
<dbReference type="OrthoDB" id="9795421at2"/>
<feature type="compositionally biased region" description="Pro residues" evidence="2">
    <location>
        <begin position="224"/>
        <end position="235"/>
    </location>
</feature>
<dbReference type="PANTHER" id="PTHR21666:SF263">
    <property type="entry name" value="MUREIN HYDROLASE ACTIVATOR NLPD"/>
    <property type="match status" value="1"/>
</dbReference>
<dbReference type="AlphaFoldDB" id="A0A255XNR8"/>
<dbReference type="RefSeq" id="WP_094408872.1">
    <property type="nucleotide sequence ID" value="NZ_BMJZ01000001.1"/>
</dbReference>
<dbReference type="Pfam" id="PF01476">
    <property type="entry name" value="LysM"/>
    <property type="match status" value="2"/>
</dbReference>
<dbReference type="CDD" id="cd00118">
    <property type="entry name" value="LysM"/>
    <property type="match status" value="2"/>
</dbReference>